<feature type="signal peptide" evidence="1">
    <location>
        <begin position="1"/>
        <end position="18"/>
    </location>
</feature>
<sequence length="303" mass="32681">MKKVIFIFFIMVCTSISGQVGINTAVPSAAFDIVSKGNTSATKALEINNSDNQKLLEMLDNGNMGINLGASGPTDRFHVKTDVKHQNLPVLSPPYSPLGADASGAAKVKLTDIKYFYYKRTTGFGNFSLSNTNTYTSIPFINGTDVRGNTVGFGFGSEPSGTVNGRAVSNLNYLIIPEPGVYLFEMYQTARCDSVPTSQSNTGQIELNTVFAAANAGSSVYTTNTIFRDYLVARRNASGSVSSSRYAYANPQKLVVAYQSTSMNEKVALLINYVGGDSYAAQDCYMNKPNSSDNYGYLIVTKL</sequence>
<accession>A0A840KLZ0</accession>
<keyword evidence="3" id="KW-1185">Reference proteome</keyword>
<evidence type="ECO:0000256" key="1">
    <source>
        <dbReference type="SAM" id="SignalP"/>
    </source>
</evidence>
<dbReference type="AlphaFoldDB" id="A0A840KLZ0"/>
<name>A0A840KLZ0_9FLAO</name>
<protein>
    <recommendedName>
        <fullName evidence="4">C1q domain-containing protein</fullName>
    </recommendedName>
</protein>
<keyword evidence="1" id="KW-0732">Signal</keyword>
<proteinExistence type="predicted"/>
<organism evidence="2 3">
    <name type="scientific">Chryseobacterium defluvii</name>
    <dbReference type="NCBI Taxonomy" id="160396"/>
    <lineage>
        <taxon>Bacteria</taxon>
        <taxon>Pseudomonadati</taxon>
        <taxon>Bacteroidota</taxon>
        <taxon>Flavobacteriia</taxon>
        <taxon>Flavobacteriales</taxon>
        <taxon>Weeksellaceae</taxon>
        <taxon>Chryseobacterium group</taxon>
        <taxon>Chryseobacterium</taxon>
    </lineage>
</organism>
<dbReference type="EMBL" id="JACHLE010000005">
    <property type="protein sequence ID" value="MBB4807872.1"/>
    <property type="molecule type" value="Genomic_DNA"/>
</dbReference>
<dbReference type="Proteomes" id="UP000592180">
    <property type="component" value="Unassembled WGS sequence"/>
</dbReference>
<dbReference type="RefSeq" id="WP_184191193.1">
    <property type="nucleotide sequence ID" value="NZ_JACHLE010000005.1"/>
</dbReference>
<gene>
    <name evidence="2" type="ORF">HNP38_003188</name>
</gene>
<reference evidence="2 3" key="1">
    <citation type="submission" date="2020-08" db="EMBL/GenBank/DDBJ databases">
        <title>Functional genomics of gut bacteria from endangered species of beetles.</title>
        <authorList>
            <person name="Carlos-Shanley C."/>
        </authorList>
    </citation>
    <scope>NUCLEOTIDE SEQUENCE [LARGE SCALE GENOMIC DNA]</scope>
    <source>
        <strain evidence="2 3">S00151</strain>
    </source>
</reference>
<comment type="caution">
    <text evidence="2">The sequence shown here is derived from an EMBL/GenBank/DDBJ whole genome shotgun (WGS) entry which is preliminary data.</text>
</comment>
<evidence type="ECO:0000313" key="3">
    <source>
        <dbReference type="Proteomes" id="UP000592180"/>
    </source>
</evidence>
<evidence type="ECO:0000313" key="2">
    <source>
        <dbReference type="EMBL" id="MBB4807872.1"/>
    </source>
</evidence>
<feature type="chain" id="PRO_5032440536" description="C1q domain-containing protein" evidence="1">
    <location>
        <begin position="19"/>
        <end position="303"/>
    </location>
</feature>
<evidence type="ECO:0008006" key="4">
    <source>
        <dbReference type="Google" id="ProtNLM"/>
    </source>
</evidence>